<dbReference type="EMBL" id="JAAAIP010001498">
    <property type="protein sequence ID" value="KAG0306168.1"/>
    <property type="molecule type" value="Genomic_DNA"/>
</dbReference>
<evidence type="ECO:0000313" key="2">
    <source>
        <dbReference type="EMBL" id="KAG0306168.1"/>
    </source>
</evidence>
<dbReference type="OrthoDB" id="2402888at2759"/>
<reference evidence="2" key="1">
    <citation type="journal article" date="2020" name="Fungal Divers.">
        <title>Resolving the Mortierellaceae phylogeny through synthesis of multi-gene phylogenetics and phylogenomics.</title>
        <authorList>
            <person name="Vandepol N."/>
            <person name="Liber J."/>
            <person name="Desiro A."/>
            <person name="Na H."/>
            <person name="Kennedy M."/>
            <person name="Barry K."/>
            <person name="Grigoriev I.V."/>
            <person name="Miller A.N."/>
            <person name="O'Donnell K."/>
            <person name="Stajich J.E."/>
            <person name="Bonito G."/>
        </authorList>
    </citation>
    <scope>NUCLEOTIDE SEQUENCE</scope>
    <source>
        <strain evidence="2">REB-010B</strain>
    </source>
</reference>
<dbReference type="AlphaFoldDB" id="A0A9P6QXH2"/>
<dbReference type="Proteomes" id="UP000738325">
    <property type="component" value="Unassembled WGS sequence"/>
</dbReference>
<feature type="compositionally biased region" description="Polar residues" evidence="1">
    <location>
        <begin position="169"/>
        <end position="190"/>
    </location>
</feature>
<name>A0A9P6QXH2_9FUNG</name>
<protein>
    <submittedName>
        <fullName evidence="2">Uncharacterized protein</fullName>
    </submittedName>
</protein>
<accession>A0A9P6QXH2</accession>
<keyword evidence="3" id="KW-1185">Reference proteome</keyword>
<evidence type="ECO:0000313" key="3">
    <source>
        <dbReference type="Proteomes" id="UP000738325"/>
    </source>
</evidence>
<proteinExistence type="predicted"/>
<sequence length="578" mass="65500">MVHHKFQEFLRQHPDLSASSQFDFFDSVPELSEADACNIWLSSLTALGKDSDPTVQTSSTLLREMYYVDKNNGTTRQYWDKRRIEQETERSEKEAKIQTAITVNRTTTRVMQSVNKNANRHLENFDDSFSTAAKDELGHNKSTITTRLPHESYSKACHPLPSEVPVTSAPGQTASSSEMTPSSKSQNGNARQLGKRPKEMAEEITEEAEEKSPKHADEDRPVEKRARLVTVKSTNAMQNPFLSEKDAWKDFTFFTAFGQDAQWCSASGIDYLAALKDYQHRHGADGLKHARLKPQVSNTIEDIWPSWTEVTDRVFASDVKTYRDVCKRAAAEPDQEDTIVVYVNCVLHSYMHHFSFGDVISDKVNEREAFIDTTWNFVRTALTIARIPTRMMEIQIDGNKDRKAEAKQKGSRQSTARKADGVGIYEGKQIYIAEAAQLYRATLDKKDDDAWKVKRALRDGWVSQLRQTCETHHPTKPLVVFGSTSHRDTTKFYSMDFVGCFRVSLISSMVVPLASGVGFAEKMKSCMRACLEFALMLLTEMDQREKAVFIDFYEDREELIDLAASIPATSLTPVKAKD</sequence>
<feature type="region of interest" description="Disordered" evidence="1">
    <location>
        <begin position="145"/>
        <end position="223"/>
    </location>
</feature>
<feature type="compositionally biased region" description="Basic and acidic residues" evidence="1">
    <location>
        <begin position="210"/>
        <end position="223"/>
    </location>
</feature>
<organism evidence="2 3">
    <name type="scientific">Dissophora globulifera</name>
    <dbReference type="NCBI Taxonomy" id="979702"/>
    <lineage>
        <taxon>Eukaryota</taxon>
        <taxon>Fungi</taxon>
        <taxon>Fungi incertae sedis</taxon>
        <taxon>Mucoromycota</taxon>
        <taxon>Mortierellomycotina</taxon>
        <taxon>Mortierellomycetes</taxon>
        <taxon>Mortierellales</taxon>
        <taxon>Mortierellaceae</taxon>
        <taxon>Dissophora</taxon>
    </lineage>
</organism>
<comment type="caution">
    <text evidence="2">The sequence shown here is derived from an EMBL/GenBank/DDBJ whole genome shotgun (WGS) entry which is preliminary data.</text>
</comment>
<gene>
    <name evidence="2" type="ORF">BGZ99_001831</name>
</gene>
<evidence type="ECO:0000256" key="1">
    <source>
        <dbReference type="SAM" id="MobiDB-lite"/>
    </source>
</evidence>